<gene>
    <name evidence="2" type="ORF">COX22_01290</name>
</gene>
<organism evidence="2 3">
    <name type="scientific">Candidatus Falkowbacteria bacterium CG23_combo_of_CG06-09_8_20_14_all_49_15</name>
    <dbReference type="NCBI Taxonomy" id="1974572"/>
    <lineage>
        <taxon>Bacteria</taxon>
        <taxon>Candidatus Falkowiibacteriota</taxon>
    </lineage>
</organism>
<dbReference type="InterPro" id="IPR029063">
    <property type="entry name" value="SAM-dependent_MTases_sf"/>
</dbReference>
<dbReference type="Gene3D" id="3.40.50.150">
    <property type="entry name" value="Vaccinia Virus protein VP39"/>
    <property type="match status" value="1"/>
</dbReference>
<feature type="domain" description="Methyltransferase type 11" evidence="1">
    <location>
        <begin position="4"/>
        <end position="93"/>
    </location>
</feature>
<evidence type="ECO:0000259" key="1">
    <source>
        <dbReference type="Pfam" id="PF08241"/>
    </source>
</evidence>
<name>A0A2G9ZLG0_9BACT</name>
<accession>A0A2G9ZLG0</accession>
<evidence type="ECO:0000313" key="2">
    <source>
        <dbReference type="EMBL" id="PIP34009.1"/>
    </source>
</evidence>
<dbReference type="Pfam" id="PF08241">
    <property type="entry name" value="Methyltransf_11"/>
    <property type="match status" value="1"/>
</dbReference>
<evidence type="ECO:0000313" key="3">
    <source>
        <dbReference type="Proteomes" id="UP000230729"/>
    </source>
</evidence>
<dbReference type="InterPro" id="IPR013216">
    <property type="entry name" value="Methyltransf_11"/>
</dbReference>
<proteinExistence type="predicted"/>
<dbReference type="SUPFAM" id="SSF53335">
    <property type="entry name" value="S-adenosyl-L-methionine-dependent methyltransferases"/>
    <property type="match status" value="1"/>
</dbReference>
<dbReference type="GO" id="GO:0008757">
    <property type="term" value="F:S-adenosylmethionine-dependent methyltransferase activity"/>
    <property type="evidence" value="ECO:0007669"/>
    <property type="project" value="InterPro"/>
</dbReference>
<comment type="caution">
    <text evidence="2">The sequence shown here is derived from an EMBL/GenBank/DDBJ whole genome shotgun (WGS) entry which is preliminary data.</text>
</comment>
<dbReference type="Proteomes" id="UP000230729">
    <property type="component" value="Unassembled WGS sequence"/>
</dbReference>
<dbReference type="CDD" id="cd02440">
    <property type="entry name" value="AdoMet_MTases"/>
    <property type="match status" value="1"/>
</dbReference>
<protein>
    <recommendedName>
        <fullName evidence="1">Methyltransferase type 11 domain-containing protein</fullName>
    </recommendedName>
</protein>
<sequence length="129" mass="14041">MLVCGQGVYARTLSPGVTYTGIDISKDLLTEAKKLDKNSQHSYYVADAARGIPTPADSFDHAVCILAIQNMQDAALTIANIALSLKPGGDLVIVMNHPCFRIPRQSSWEIDEANKLEYRRVGQSLPLAP</sequence>
<dbReference type="AlphaFoldDB" id="A0A2G9ZLG0"/>
<dbReference type="EMBL" id="PCSD01000027">
    <property type="protein sequence ID" value="PIP34009.1"/>
    <property type="molecule type" value="Genomic_DNA"/>
</dbReference>
<reference evidence="2 3" key="1">
    <citation type="submission" date="2017-09" db="EMBL/GenBank/DDBJ databases">
        <title>Depth-based differentiation of microbial function through sediment-hosted aquifers and enrichment of novel symbionts in the deep terrestrial subsurface.</title>
        <authorList>
            <person name="Probst A.J."/>
            <person name="Ladd B."/>
            <person name="Jarett J.K."/>
            <person name="Geller-Mcgrath D.E."/>
            <person name="Sieber C.M."/>
            <person name="Emerson J.B."/>
            <person name="Anantharaman K."/>
            <person name="Thomas B.C."/>
            <person name="Malmstrom R."/>
            <person name="Stieglmeier M."/>
            <person name="Klingl A."/>
            <person name="Woyke T."/>
            <person name="Ryan C.M."/>
            <person name="Banfield J.F."/>
        </authorList>
    </citation>
    <scope>NUCLEOTIDE SEQUENCE [LARGE SCALE GENOMIC DNA]</scope>
    <source>
        <strain evidence="2">CG23_combo_of_CG06-09_8_20_14_all_49_15</strain>
    </source>
</reference>